<reference evidence="9" key="1">
    <citation type="submission" date="2025-08" db="UniProtKB">
        <authorList>
            <consortium name="RefSeq"/>
        </authorList>
    </citation>
    <scope>IDENTIFICATION</scope>
    <source>
        <tissue evidence="9">Blood</tissue>
    </source>
</reference>
<keyword evidence="8" id="KW-1185">Reference proteome</keyword>
<evidence type="ECO:0000256" key="5">
    <source>
        <dbReference type="SAM" id="Phobius"/>
    </source>
</evidence>
<keyword evidence="5" id="KW-0812">Transmembrane</keyword>
<dbReference type="InterPro" id="IPR013106">
    <property type="entry name" value="Ig_V-set"/>
</dbReference>
<keyword evidence="5" id="KW-1133">Transmembrane helix</keyword>
<dbReference type="InterPro" id="IPR050831">
    <property type="entry name" value="CEA_cell_adhesion"/>
</dbReference>
<dbReference type="OrthoDB" id="9048100at2759"/>
<gene>
    <name evidence="9" type="primary">CEACAM19</name>
</gene>
<feature type="signal peptide" evidence="6">
    <location>
        <begin position="1"/>
        <end position="32"/>
    </location>
</feature>
<dbReference type="RefSeq" id="XP_010850986.1">
    <property type="nucleotide sequence ID" value="XM_010852684.1"/>
</dbReference>
<dbReference type="InterPro" id="IPR036179">
    <property type="entry name" value="Ig-like_dom_sf"/>
</dbReference>
<comment type="similarity">
    <text evidence="3">Belongs to the immunoglobulin superfamily. CEA family.</text>
</comment>
<feature type="region of interest" description="Disordered" evidence="4">
    <location>
        <begin position="217"/>
        <end position="238"/>
    </location>
</feature>
<dbReference type="PANTHER" id="PTHR44427:SF21">
    <property type="entry name" value="CEA CELL ADHESION MOLECULE 19"/>
    <property type="match status" value="1"/>
</dbReference>
<evidence type="ECO:0000256" key="6">
    <source>
        <dbReference type="SAM" id="SignalP"/>
    </source>
</evidence>
<dbReference type="InterPro" id="IPR013783">
    <property type="entry name" value="Ig-like_fold"/>
</dbReference>
<dbReference type="GeneID" id="104997765"/>
<feature type="domain" description="Immunoglobulin V-set" evidence="7">
    <location>
        <begin position="47"/>
        <end position="140"/>
    </location>
</feature>
<feature type="region of interest" description="Disordered" evidence="4">
    <location>
        <begin position="252"/>
        <end position="305"/>
    </location>
</feature>
<sequence length="305" mass="32876">MEIPAGSQHAFPKSLLLSASILALWVPQGSWAALRIQKIPEQPQMNQDLLLSVQGIPNTFQDFSWYLGEEANGGTMLFTYIPKLLRPQRDGSAMNQRDIVGFSNGSMLLRHAQPSDSGTYQVAVTINPSWTMRAKTEVQVVEKPKELPVTNPPVSAGIVAAIVIGSLATGCMSVGIIAYLLVTRGWRAQNHRYRSPGDQGSLSVLFPAVPPVTSTMPSPWITATEKPELGPSHRAGDDSIYEAIPSPVLLVSPCDTGPMNTATPPDLPLPPPPPPPPPLPQPENHPYQDLLNPDPAPYCQLVPAP</sequence>
<evidence type="ECO:0000256" key="3">
    <source>
        <dbReference type="ARBA" id="ARBA00038222"/>
    </source>
</evidence>
<feature type="transmembrane region" description="Helical" evidence="5">
    <location>
        <begin position="158"/>
        <end position="182"/>
    </location>
</feature>
<dbReference type="Pfam" id="PF07686">
    <property type="entry name" value="V-set"/>
    <property type="match status" value="1"/>
</dbReference>
<evidence type="ECO:0000256" key="4">
    <source>
        <dbReference type="SAM" id="MobiDB-lite"/>
    </source>
</evidence>
<dbReference type="PANTHER" id="PTHR44427">
    <property type="entry name" value="CARCINOEMBRYONIC ANTIGEN-RELATED CELL ADHESION MOLECULE 19"/>
    <property type="match status" value="1"/>
</dbReference>
<evidence type="ECO:0000313" key="9">
    <source>
        <dbReference type="RefSeq" id="XP_010850986.1"/>
    </source>
</evidence>
<accession>A0A6P3I8S3</accession>
<evidence type="ECO:0000259" key="7">
    <source>
        <dbReference type="Pfam" id="PF07686"/>
    </source>
</evidence>
<organism evidence="8 9">
    <name type="scientific">Bison bison bison</name>
    <name type="common">North American plains bison</name>
    <dbReference type="NCBI Taxonomy" id="43346"/>
    <lineage>
        <taxon>Eukaryota</taxon>
        <taxon>Metazoa</taxon>
        <taxon>Chordata</taxon>
        <taxon>Craniata</taxon>
        <taxon>Vertebrata</taxon>
        <taxon>Euteleostomi</taxon>
        <taxon>Mammalia</taxon>
        <taxon>Eutheria</taxon>
        <taxon>Laurasiatheria</taxon>
        <taxon>Artiodactyla</taxon>
        <taxon>Ruminantia</taxon>
        <taxon>Pecora</taxon>
        <taxon>Bovidae</taxon>
        <taxon>Bovinae</taxon>
        <taxon>Bison</taxon>
    </lineage>
</organism>
<protein>
    <submittedName>
        <fullName evidence="9">Carcinoembryonic antigen-related cell adhesion molecule 19</fullName>
    </submittedName>
</protein>
<dbReference type="SUPFAM" id="SSF48726">
    <property type="entry name" value="Immunoglobulin"/>
    <property type="match status" value="1"/>
</dbReference>
<dbReference type="Gene3D" id="2.60.40.10">
    <property type="entry name" value="Immunoglobulins"/>
    <property type="match status" value="1"/>
</dbReference>
<dbReference type="CTD" id="56971"/>
<keyword evidence="1 6" id="KW-0732">Signal</keyword>
<evidence type="ECO:0000313" key="8">
    <source>
        <dbReference type="Proteomes" id="UP000515208"/>
    </source>
</evidence>
<dbReference type="Proteomes" id="UP000515208">
    <property type="component" value="Unplaced"/>
</dbReference>
<dbReference type="KEGG" id="bbis:104997765"/>
<proteinExistence type="inferred from homology"/>
<feature type="compositionally biased region" description="Pro residues" evidence="4">
    <location>
        <begin position="265"/>
        <end position="283"/>
    </location>
</feature>
<feature type="chain" id="PRO_5028020812" evidence="6">
    <location>
        <begin position="33"/>
        <end position="305"/>
    </location>
</feature>
<evidence type="ECO:0000256" key="1">
    <source>
        <dbReference type="ARBA" id="ARBA00022729"/>
    </source>
</evidence>
<name>A0A6P3I8S3_BISBB</name>
<evidence type="ECO:0000256" key="2">
    <source>
        <dbReference type="ARBA" id="ARBA00023180"/>
    </source>
</evidence>
<keyword evidence="2" id="KW-0325">Glycoprotein</keyword>
<keyword evidence="5" id="KW-0472">Membrane</keyword>
<dbReference type="AlphaFoldDB" id="A0A6P3I8S3"/>